<reference evidence="3" key="1">
    <citation type="submission" date="2025-04" db="UniProtKB">
        <authorList>
            <consortium name="RefSeq"/>
        </authorList>
    </citation>
    <scope>IDENTIFICATION</scope>
    <source>
        <tissue evidence="4">Thorax and Abdomen</tissue>
        <tissue evidence="3">Whole body</tissue>
    </source>
</reference>
<gene>
    <name evidence="3 4" type="primary">LOC107220396</name>
</gene>
<dbReference type="GO" id="GO:0033204">
    <property type="term" value="F:ribonuclease P RNA binding"/>
    <property type="evidence" value="ECO:0007669"/>
    <property type="project" value="TreeGrafter"/>
</dbReference>
<dbReference type="GO" id="GO:0000172">
    <property type="term" value="C:ribonuclease MRP complex"/>
    <property type="evidence" value="ECO:0007669"/>
    <property type="project" value="InterPro"/>
</dbReference>
<dbReference type="GO" id="GO:0004526">
    <property type="term" value="F:ribonuclease P activity"/>
    <property type="evidence" value="ECO:0007669"/>
    <property type="project" value="TreeGrafter"/>
</dbReference>
<dbReference type="InterPro" id="IPR029064">
    <property type="entry name" value="Ribosomal_eL30-like_sf"/>
</dbReference>
<evidence type="ECO:0000313" key="4">
    <source>
        <dbReference type="RefSeq" id="XP_046589995.1"/>
    </source>
</evidence>
<dbReference type="SUPFAM" id="SSF55315">
    <property type="entry name" value="L30e-like"/>
    <property type="match status" value="1"/>
</dbReference>
<dbReference type="AlphaFoldDB" id="A0A6J0BI52"/>
<dbReference type="Proteomes" id="UP000829291">
    <property type="component" value="Chromosome 1"/>
</dbReference>
<evidence type="ECO:0000313" key="2">
    <source>
        <dbReference type="Proteomes" id="UP000829291"/>
    </source>
</evidence>
<dbReference type="RefSeq" id="XP_015514454.1">
    <property type="nucleotide sequence ID" value="XM_015658968.1"/>
</dbReference>
<dbReference type="PANTHER" id="PTHR46948">
    <property type="entry name" value="RIBONUCLEASE P PROTEIN SUBUNIT P38"/>
    <property type="match status" value="1"/>
</dbReference>
<proteinExistence type="predicted"/>
<sequence length="481" mass="55399">MELLSPISRSQYAQRRNRLQHPLKNRWVTSNEFLGLLTVLYKYGVNHVKLYLRIFKFCLYYTCKISSTSIMTTPVLSKKQQKKALSGKKAPVKGLRNVLAQPYEFCWPILRTDIGDLKTLLETTMPAIRRPPLNLPWSHLGRMKKAERQAAMEEARRKLDTPLPDQNMLNSIVIGVNEVTRLLERDDACCVVLESNVEPMLLIKHIVTMADLKIIPVILVPFLKSVMLETIGFACAAVALKKMVAQSEYHHFHLLYKKVFELATNFPRNRPLKLEFQKPIDSNSFIDENIMNVENSHHKHTAHSDKPFTLSTDVYKYRDSQKQRVFVPESSNTSDIVTESSDSNYISIGKDIDFAMNDVVCIKNKLKTRYVDIHENKRIDLSNLKGDSSQLDEYMSLDPDARLCGSPVDQVCEMHNDSLCERKSKILGMSQEISINFKSDKTRVKSEKFSENVRYKSLKVKRIQGNFKRVKATKLPKKNKK</sequence>
<organism evidence="2 3">
    <name type="scientific">Neodiprion lecontei</name>
    <name type="common">Redheaded pine sawfly</name>
    <dbReference type="NCBI Taxonomy" id="441921"/>
    <lineage>
        <taxon>Eukaryota</taxon>
        <taxon>Metazoa</taxon>
        <taxon>Ecdysozoa</taxon>
        <taxon>Arthropoda</taxon>
        <taxon>Hexapoda</taxon>
        <taxon>Insecta</taxon>
        <taxon>Pterygota</taxon>
        <taxon>Neoptera</taxon>
        <taxon>Endopterygota</taxon>
        <taxon>Hymenoptera</taxon>
        <taxon>Tenthredinoidea</taxon>
        <taxon>Diprionidae</taxon>
        <taxon>Diprioninae</taxon>
        <taxon>Neodiprion</taxon>
    </lineage>
</organism>
<evidence type="ECO:0000313" key="3">
    <source>
        <dbReference type="RefSeq" id="XP_015514454.1"/>
    </source>
</evidence>
<dbReference type="GeneID" id="107220396"/>
<dbReference type="GO" id="GO:0001682">
    <property type="term" value="P:tRNA 5'-leader removal"/>
    <property type="evidence" value="ECO:0007669"/>
    <property type="project" value="InterPro"/>
</dbReference>
<evidence type="ECO:0000259" key="1">
    <source>
        <dbReference type="Pfam" id="PF01248"/>
    </source>
</evidence>
<dbReference type="RefSeq" id="XP_046589995.1">
    <property type="nucleotide sequence ID" value="XM_046734039.1"/>
</dbReference>
<accession>A0A6J0BI52</accession>
<feature type="domain" description="Ribosomal protein eL8/eL30/eS12/Gadd45" evidence="1">
    <location>
        <begin position="167"/>
        <end position="221"/>
    </location>
</feature>
<dbReference type="GO" id="GO:0005655">
    <property type="term" value="C:nucleolar ribonuclease P complex"/>
    <property type="evidence" value="ECO:0007669"/>
    <property type="project" value="InterPro"/>
</dbReference>
<dbReference type="PANTHER" id="PTHR46948:SF1">
    <property type="entry name" value="RIBONUCLEASE P PROTEIN SUBUNIT P38"/>
    <property type="match status" value="1"/>
</dbReference>
<keyword evidence="2" id="KW-1185">Reference proteome</keyword>
<dbReference type="GO" id="GO:0001650">
    <property type="term" value="C:fibrillar center"/>
    <property type="evidence" value="ECO:0007669"/>
    <property type="project" value="TreeGrafter"/>
</dbReference>
<dbReference type="KEGG" id="nlo:107220396"/>
<name>A0A6J0BI52_NEOLC</name>
<dbReference type="InterPro" id="IPR042848">
    <property type="entry name" value="Rpp38"/>
</dbReference>
<dbReference type="Gene3D" id="3.30.1330.30">
    <property type="match status" value="1"/>
</dbReference>
<protein>
    <submittedName>
        <fullName evidence="3 4">Uncharacterized protein LOC107220396</fullName>
    </submittedName>
</protein>
<dbReference type="InterPro" id="IPR004038">
    <property type="entry name" value="Ribosomal_eL8/eL30/eS12/Gad45"/>
</dbReference>
<dbReference type="InParanoid" id="A0A6J0BI52"/>
<dbReference type="Pfam" id="PF01248">
    <property type="entry name" value="Ribosomal_L7Ae"/>
    <property type="match status" value="1"/>
</dbReference>
<dbReference type="OrthoDB" id="20109at2759"/>